<dbReference type="PANTHER" id="PTHR14217:SF1">
    <property type="entry name" value="INOSITOL-TETRAKISPHOSPHATE 1-KINASE"/>
    <property type="match status" value="1"/>
</dbReference>
<dbReference type="InterPro" id="IPR041429">
    <property type="entry name" value="ITPK1_N"/>
</dbReference>
<keyword evidence="3" id="KW-1185">Reference proteome</keyword>
<evidence type="ECO:0000313" key="2">
    <source>
        <dbReference type="EMBL" id="MEQ2201577.1"/>
    </source>
</evidence>
<evidence type="ECO:0000313" key="3">
    <source>
        <dbReference type="Proteomes" id="UP001434883"/>
    </source>
</evidence>
<dbReference type="Gene3D" id="3.40.50.11370">
    <property type="match status" value="2"/>
</dbReference>
<dbReference type="Pfam" id="PF17927">
    <property type="entry name" value="Ins134_P3_kin_N"/>
    <property type="match status" value="1"/>
</dbReference>
<evidence type="ECO:0000259" key="1">
    <source>
        <dbReference type="Pfam" id="PF17927"/>
    </source>
</evidence>
<sequence>QPLEDQGPLDLIIHKLTDLILEADQNDSQAVLQVQRVQDLNEIFSAEENITLLCQSLCWNINGLEIKMSPDVFLRFQDYIDAHPETIVLDPLPSIRTLLDRCKSYQLIHRIEKCMQGKSAADWLKAHEGLGSIEYVDK</sequence>
<reference evidence="2 3" key="1">
    <citation type="submission" date="2021-06" db="EMBL/GenBank/DDBJ databases">
        <authorList>
            <person name="Palmer J.M."/>
        </authorList>
    </citation>
    <scope>NUCLEOTIDE SEQUENCE [LARGE SCALE GENOMIC DNA]</scope>
    <source>
        <strain evidence="2 3">XC_2019</strain>
        <tissue evidence="2">Muscle</tissue>
    </source>
</reference>
<feature type="domain" description="Inositol-tetrakisphosphate 1-kinase N-terminal" evidence="1">
    <location>
        <begin position="1"/>
        <end position="23"/>
    </location>
</feature>
<dbReference type="EMBL" id="JAHRIN010028221">
    <property type="protein sequence ID" value="MEQ2201577.1"/>
    <property type="molecule type" value="Genomic_DNA"/>
</dbReference>
<gene>
    <name evidence="2" type="ORF">XENOCAPTIV_014544</name>
</gene>
<dbReference type="Proteomes" id="UP001434883">
    <property type="component" value="Unassembled WGS sequence"/>
</dbReference>
<dbReference type="InterPro" id="IPR008656">
    <property type="entry name" value="Inositol_tetrakis-P_1-kinase"/>
</dbReference>
<feature type="non-terminal residue" evidence="2">
    <location>
        <position position="1"/>
    </location>
</feature>
<protein>
    <recommendedName>
        <fullName evidence="1">Inositol-tetrakisphosphate 1-kinase N-terminal domain-containing protein</fullName>
    </recommendedName>
</protein>
<organism evidence="2 3">
    <name type="scientific">Xenoophorus captivus</name>
    <dbReference type="NCBI Taxonomy" id="1517983"/>
    <lineage>
        <taxon>Eukaryota</taxon>
        <taxon>Metazoa</taxon>
        <taxon>Chordata</taxon>
        <taxon>Craniata</taxon>
        <taxon>Vertebrata</taxon>
        <taxon>Euteleostomi</taxon>
        <taxon>Actinopterygii</taxon>
        <taxon>Neopterygii</taxon>
        <taxon>Teleostei</taxon>
        <taxon>Neoteleostei</taxon>
        <taxon>Acanthomorphata</taxon>
        <taxon>Ovalentaria</taxon>
        <taxon>Atherinomorphae</taxon>
        <taxon>Cyprinodontiformes</taxon>
        <taxon>Goodeidae</taxon>
        <taxon>Xenoophorus</taxon>
    </lineage>
</organism>
<comment type="caution">
    <text evidence="2">The sequence shown here is derived from an EMBL/GenBank/DDBJ whole genome shotgun (WGS) entry which is preliminary data.</text>
</comment>
<name>A0ABV0R203_9TELE</name>
<dbReference type="PANTHER" id="PTHR14217">
    <property type="entry name" value="INOSITOL-TETRAKISPHOSPHATE 1-KINASE"/>
    <property type="match status" value="1"/>
</dbReference>
<accession>A0ABV0R203</accession>
<proteinExistence type="predicted"/>